<keyword evidence="13" id="KW-1185">Reference proteome</keyword>
<reference evidence="12" key="1">
    <citation type="journal article" date="2020" name="Stud. Mycol.">
        <title>101 Dothideomycetes genomes: a test case for predicting lifestyles and emergence of pathogens.</title>
        <authorList>
            <person name="Haridas S."/>
            <person name="Albert R."/>
            <person name="Binder M."/>
            <person name="Bloem J."/>
            <person name="Labutti K."/>
            <person name="Salamov A."/>
            <person name="Andreopoulos B."/>
            <person name="Baker S."/>
            <person name="Barry K."/>
            <person name="Bills G."/>
            <person name="Bluhm B."/>
            <person name="Cannon C."/>
            <person name="Castanera R."/>
            <person name="Culley D."/>
            <person name="Daum C."/>
            <person name="Ezra D."/>
            <person name="Gonzalez J."/>
            <person name="Henrissat B."/>
            <person name="Kuo A."/>
            <person name="Liang C."/>
            <person name="Lipzen A."/>
            <person name="Lutzoni F."/>
            <person name="Magnuson J."/>
            <person name="Mondo S."/>
            <person name="Nolan M."/>
            <person name="Ohm R."/>
            <person name="Pangilinan J."/>
            <person name="Park H.-J."/>
            <person name="Ramirez L."/>
            <person name="Alfaro M."/>
            <person name="Sun H."/>
            <person name="Tritt A."/>
            <person name="Yoshinaga Y."/>
            <person name="Zwiers L.-H."/>
            <person name="Turgeon B."/>
            <person name="Goodwin S."/>
            <person name="Spatafora J."/>
            <person name="Crous P."/>
            <person name="Grigoriev I."/>
        </authorList>
    </citation>
    <scope>NUCLEOTIDE SEQUENCE</scope>
    <source>
        <strain evidence="12">CBS 122681</strain>
    </source>
</reference>
<comment type="similarity">
    <text evidence="2 8">Belongs to the GMC oxidoreductase family.</text>
</comment>
<name>A0A6A6TM12_9PLEO</name>
<dbReference type="Gene3D" id="3.30.560.10">
    <property type="entry name" value="Glucose Oxidase, domain 3"/>
    <property type="match status" value="1"/>
</dbReference>
<sequence length="646" mass="69691">MCQVIRLSNGYPIHAMADPSHVDEPSITPSAFSSIPFDFLIIGGGTAGLVIAARLSAVPNLVVGVVEAGPACCSDPLLTVPGRFGEALGSHYDWKFDTVPQPALGERTLAWPRGKLLGGTSALNFMTWTRGNRSDYDAWKELGNEGWGWQDMLTYFKRTEALHQSDTSHISLHKSHTSPSNHGTDGPVATVFSNEFSVPHQHWHGTLDKLGIETNPNHFSGNNLGAFTTLTSVDPTTRTRISSATAYYQPNADRPNLHVLTDTLVEKIEVEEVNGTFTATGVAYTSDGRTYVAKAAREVILCAGSVQSPQLLELSGIGDADILRAAGIDVKVANPNVGENLQDHMMTATIYELDPSLDLTGPDELRADPLLAKAAFEAYSTTQSGPYAMLPCALSYASLPQVIPPATLQSLLTRLPPPSSPRDEILHRQFSTQDRGQIEFLFDIGNWSPHYASSPGKVYGTMLMMLQLPLSWGSIHIRTSRASASASVSDSPVINPRYLEGARGNVDLDIMAEAQRFADRICRTSPLASIIHERVYPPPASPSPSPFPSPSSTHESRSESEPEDFRPWIKASLTTDWHPIGTCGMGGSGGIAAGVVDARLRVYGVQGLRVADASVMPLHICSHPQATVYAIGEKAADMVLQDYGLR</sequence>
<feature type="region of interest" description="Disordered" evidence="9">
    <location>
        <begin position="534"/>
        <end position="564"/>
    </location>
</feature>
<comment type="cofactor">
    <cofactor evidence="1 7">
        <name>FAD</name>
        <dbReference type="ChEBI" id="CHEBI:57692"/>
    </cofactor>
</comment>
<keyword evidence="5" id="KW-0560">Oxidoreductase</keyword>
<dbReference type="Gene3D" id="3.50.50.60">
    <property type="entry name" value="FAD/NAD(P)-binding domain"/>
    <property type="match status" value="1"/>
</dbReference>
<feature type="active site" description="Proton donor" evidence="6">
    <location>
        <position position="578"/>
    </location>
</feature>
<dbReference type="PIRSF" id="PIRSF000137">
    <property type="entry name" value="Alcohol_oxidase"/>
    <property type="match status" value="1"/>
</dbReference>
<proteinExistence type="inferred from homology"/>
<dbReference type="InterPro" id="IPR036188">
    <property type="entry name" value="FAD/NAD-bd_sf"/>
</dbReference>
<dbReference type="EMBL" id="MU004305">
    <property type="protein sequence ID" value="KAF2659624.1"/>
    <property type="molecule type" value="Genomic_DNA"/>
</dbReference>
<dbReference type="Pfam" id="PF05199">
    <property type="entry name" value="GMC_oxred_C"/>
    <property type="match status" value="1"/>
</dbReference>
<evidence type="ECO:0000313" key="13">
    <source>
        <dbReference type="Proteomes" id="UP000799324"/>
    </source>
</evidence>
<feature type="binding site" evidence="7">
    <location>
        <begin position="577"/>
        <end position="578"/>
    </location>
    <ligand>
        <name>FAD</name>
        <dbReference type="ChEBI" id="CHEBI:57692"/>
    </ligand>
</feature>
<evidence type="ECO:0000256" key="6">
    <source>
        <dbReference type="PIRSR" id="PIRSR000137-1"/>
    </source>
</evidence>
<feature type="domain" description="Glucose-methanol-choline oxidoreductase N-terminal" evidence="10">
    <location>
        <begin position="114"/>
        <end position="137"/>
    </location>
</feature>
<dbReference type="PANTHER" id="PTHR11552:SF201">
    <property type="entry name" value="GLUCOSE-METHANOL-CHOLINE OXIDOREDUCTASE N-TERMINAL DOMAIN-CONTAINING PROTEIN"/>
    <property type="match status" value="1"/>
</dbReference>
<feature type="domain" description="Glucose-methanol-choline oxidoreductase N-terminal" evidence="11">
    <location>
        <begin position="304"/>
        <end position="318"/>
    </location>
</feature>
<evidence type="ECO:0000256" key="8">
    <source>
        <dbReference type="RuleBase" id="RU003968"/>
    </source>
</evidence>
<dbReference type="Proteomes" id="UP000799324">
    <property type="component" value="Unassembled WGS sequence"/>
</dbReference>
<dbReference type="OrthoDB" id="269227at2759"/>
<dbReference type="InterPro" id="IPR012132">
    <property type="entry name" value="GMC_OxRdtase"/>
</dbReference>
<dbReference type="AlphaFoldDB" id="A0A6A6TM12"/>
<evidence type="ECO:0000256" key="1">
    <source>
        <dbReference type="ARBA" id="ARBA00001974"/>
    </source>
</evidence>
<feature type="compositionally biased region" description="Pro residues" evidence="9">
    <location>
        <begin position="536"/>
        <end position="549"/>
    </location>
</feature>
<evidence type="ECO:0000256" key="3">
    <source>
        <dbReference type="ARBA" id="ARBA00022630"/>
    </source>
</evidence>
<dbReference type="PROSITE" id="PS00624">
    <property type="entry name" value="GMC_OXRED_2"/>
    <property type="match status" value="1"/>
</dbReference>
<feature type="active site" description="Proton acceptor" evidence="6">
    <location>
        <position position="623"/>
    </location>
</feature>
<organism evidence="12 13">
    <name type="scientific">Lophiostoma macrostomum CBS 122681</name>
    <dbReference type="NCBI Taxonomy" id="1314788"/>
    <lineage>
        <taxon>Eukaryota</taxon>
        <taxon>Fungi</taxon>
        <taxon>Dikarya</taxon>
        <taxon>Ascomycota</taxon>
        <taxon>Pezizomycotina</taxon>
        <taxon>Dothideomycetes</taxon>
        <taxon>Pleosporomycetidae</taxon>
        <taxon>Pleosporales</taxon>
        <taxon>Lophiostomataceae</taxon>
        <taxon>Lophiostoma</taxon>
    </lineage>
</organism>
<evidence type="ECO:0000256" key="7">
    <source>
        <dbReference type="PIRSR" id="PIRSR000137-2"/>
    </source>
</evidence>
<evidence type="ECO:0000256" key="5">
    <source>
        <dbReference type="ARBA" id="ARBA00023002"/>
    </source>
</evidence>
<dbReference type="InterPro" id="IPR000172">
    <property type="entry name" value="GMC_OxRdtase_N"/>
</dbReference>
<accession>A0A6A6TM12</accession>
<dbReference type="PANTHER" id="PTHR11552">
    <property type="entry name" value="GLUCOSE-METHANOL-CHOLINE GMC OXIDOREDUCTASE"/>
    <property type="match status" value="1"/>
</dbReference>
<evidence type="ECO:0000313" key="12">
    <source>
        <dbReference type="EMBL" id="KAF2659624.1"/>
    </source>
</evidence>
<keyword evidence="3 8" id="KW-0285">Flavoprotein</keyword>
<evidence type="ECO:0000259" key="10">
    <source>
        <dbReference type="PROSITE" id="PS00623"/>
    </source>
</evidence>
<dbReference type="InterPro" id="IPR007867">
    <property type="entry name" value="GMC_OxRtase_C"/>
</dbReference>
<feature type="binding site" evidence="7">
    <location>
        <position position="265"/>
    </location>
    <ligand>
        <name>FAD</name>
        <dbReference type="ChEBI" id="CHEBI:57692"/>
    </ligand>
</feature>
<dbReference type="PROSITE" id="PS00623">
    <property type="entry name" value="GMC_OXRED_1"/>
    <property type="match status" value="1"/>
</dbReference>
<protein>
    <submittedName>
        <fullName evidence="12">GMC oxidoreductase</fullName>
    </submittedName>
</protein>
<evidence type="ECO:0000256" key="4">
    <source>
        <dbReference type="ARBA" id="ARBA00022827"/>
    </source>
</evidence>
<dbReference type="Pfam" id="PF00732">
    <property type="entry name" value="GMC_oxred_N"/>
    <property type="match status" value="1"/>
</dbReference>
<dbReference type="SUPFAM" id="SSF51905">
    <property type="entry name" value="FAD/NAD(P)-binding domain"/>
    <property type="match status" value="1"/>
</dbReference>
<gene>
    <name evidence="12" type="ORF">K491DRAFT_150073</name>
</gene>
<evidence type="ECO:0000256" key="9">
    <source>
        <dbReference type="SAM" id="MobiDB-lite"/>
    </source>
</evidence>
<dbReference type="SUPFAM" id="SSF54373">
    <property type="entry name" value="FAD-linked reductases, C-terminal domain"/>
    <property type="match status" value="1"/>
</dbReference>
<feature type="binding site" evidence="7">
    <location>
        <begin position="624"/>
        <end position="625"/>
    </location>
    <ligand>
        <name>FAD</name>
        <dbReference type="ChEBI" id="CHEBI:57692"/>
    </ligand>
</feature>
<feature type="binding site" evidence="7">
    <location>
        <position position="120"/>
    </location>
    <ligand>
        <name>FAD</name>
        <dbReference type="ChEBI" id="CHEBI:57692"/>
    </ligand>
</feature>
<feature type="compositionally biased region" description="Basic and acidic residues" evidence="9">
    <location>
        <begin position="554"/>
        <end position="564"/>
    </location>
</feature>
<evidence type="ECO:0000256" key="2">
    <source>
        <dbReference type="ARBA" id="ARBA00010790"/>
    </source>
</evidence>
<evidence type="ECO:0000259" key="11">
    <source>
        <dbReference type="PROSITE" id="PS00624"/>
    </source>
</evidence>
<dbReference type="GO" id="GO:0050660">
    <property type="term" value="F:flavin adenine dinucleotide binding"/>
    <property type="evidence" value="ECO:0007669"/>
    <property type="project" value="InterPro"/>
</dbReference>
<keyword evidence="4 7" id="KW-0274">FAD</keyword>
<dbReference type="GO" id="GO:0016614">
    <property type="term" value="F:oxidoreductase activity, acting on CH-OH group of donors"/>
    <property type="evidence" value="ECO:0007669"/>
    <property type="project" value="InterPro"/>
</dbReference>